<dbReference type="AlphaFoldDB" id="A0A841EWG0"/>
<proteinExistence type="predicted"/>
<accession>A0A841EWG0</accession>
<gene>
    <name evidence="1" type="ORF">HNP25_003316</name>
</gene>
<evidence type="ECO:0000313" key="2">
    <source>
        <dbReference type="Proteomes" id="UP000524404"/>
    </source>
</evidence>
<reference evidence="1 2" key="1">
    <citation type="submission" date="2020-08" db="EMBL/GenBank/DDBJ databases">
        <title>Functional genomics of gut bacteria from endangered species of beetles.</title>
        <authorList>
            <person name="Carlos-Shanley C."/>
        </authorList>
    </citation>
    <scope>NUCLEOTIDE SEQUENCE [LARGE SCALE GENOMIC DNA]</scope>
    <source>
        <strain evidence="1 2">S00070</strain>
    </source>
</reference>
<evidence type="ECO:0000313" key="1">
    <source>
        <dbReference type="EMBL" id="MBB6004650.1"/>
    </source>
</evidence>
<dbReference type="Proteomes" id="UP000524404">
    <property type="component" value="Unassembled WGS sequence"/>
</dbReference>
<sequence length="80" mass="9636">MYFIGELKGSSPDLKISLYKWNSKFFVKFETPDLEQVYKISEMDVSEDEIREMVNEEFIEKIITRFKEMYQDLGELMGDY</sequence>
<organism evidence="1 2">
    <name type="scientific">Arcicella rosea</name>
    <dbReference type="NCBI Taxonomy" id="502909"/>
    <lineage>
        <taxon>Bacteria</taxon>
        <taxon>Pseudomonadati</taxon>
        <taxon>Bacteroidota</taxon>
        <taxon>Cytophagia</taxon>
        <taxon>Cytophagales</taxon>
        <taxon>Flectobacillaceae</taxon>
        <taxon>Arcicella</taxon>
    </lineage>
</organism>
<comment type="caution">
    <text evidence="1">The sequence shown here is derived from an EMBL/GenBank/DDBJ whole genome shotgun (WGS) entry which is preliminary data.</text>
</comment>
<dbReference type="RefSeq" id="WP_184135779.1">
    <property type="nucleotide sequence ID" value="NZ_JACHKT010000027.1"/>
</dbReference>
<protein>
    <submittedName>
        <fullName evidence="1">Putative secreted protein</fullName>
    </submittedName>
</protein>
<name>A0A841EWG0_9BACT</name>
<keyword evidence="2" id="KW-1185">Reference proteome</keyword>
<dbReference type="EMBL" id="JACHKT010000027">
    <property type="protein sequence ID" value="MBB6004650.1"/>
    <property type="molecule type" value="Genomic_DNA"/>
</dbReference>